<feature type="modified residue" description="4-aspartylphosphate" evidence="4">
    <location>
        <position position="52"/>
    </location>
</feature>
<evidence type="ECO:0000313" key="7">
    <source>
        <dbReference type="EMBL" id="MBP3962442.1"/>
    </source>
</evidence>
<dbReference type="CDD" id="cd17536">
    <property type="entry name" value="REC_YesN-like"/>
    <property type="match status" value="1"/>
</dbReference>
<protein>
    <submittedName>
        <fullName evidence="7">Helix-turn-helix domain-containing protein</fullName>
    </submittedName>
</protein>
<dbReference type="SMART" id="SM00342">
    <property type="entry name" value="HTH_ARAC"/>
    <property type="match status" value="1"/>
</dbReference>
<dbReference type="Pfam" id="PF12833">
    <property type="entry name" value="HTH_18"/>
    <property type="match status" value="1"/>
</dbReference>
<proteinExistence type="predicted"/>
<dbReference type="SUPFAM" id="SSF52172">
    <property type="entry name" value="CheY-like"/>
    <property type="match status" value="1"/>
</dbReference>
<feature type="domain" description="Response regulatory" evidence="6">
    <location>
        <begin position="1"/>
        <end position="117"/>
    </location>
</feature>
<dbReference type="InterPro" id="IPR018060">
    <property type="entry name" value="HTH_AraC"/>
</dbReference>
<feature type="domain" description="HTH araC/xylS-type" evidence="5">
    <location>
        <begin position="448"/>
        <end position="546"/>
    </location>
</feature>
<keyword evidence="8" id="KW-1185">Reference proteome</keyword>
<dbReference type="SMART" id="SM00448">
    <property type="entry name" value="REC"/>
    <property type="match status" value="1"/>
</dbReference>
<dbReference type="InterPro" id="IPR018062">
    <property type="entry name" value="HTH_AraC-typ_CS"/>
</dbReference>
<dbReference type="InterPro" id="IPR001789">
    <property type="entry name" value="Sig_transdc_resp-reg_receiver"/>
</dbReference>
<sequence>MLIVDDEKFAIEGIMNCKDWEALGMDAVYAAGSADEARALMLEKPVDILICDIEMPDEDGLSLVRWVKERYPLTEFVFLTCHSEFTYAKQAVHLGSFDYLLKPVDSEELAQVVGRMIESIHERREQSDYNEKYQKYYALYNKQQPLLVEHFWQDMLSRRILSFGDFLDRALQDAQVALSSGDYVLPILISPEEWTKVLPERDQEILEYAVKKAAEEMLLAGRRGHAVMDRNGFLFVLVYGGGEGESNGASDGVGNNNGDGSDGWVQAAERFKAACLSYFYCQISCYIGYRATLQELPGLCDGLKDMERNNVTKPHSVLLFNKAAIAGVVAASSPSNEPVSMNISEWMSVISSGNRDKVIALIGQHVAKLEQNPNSTPKQLEAYLHEFLQVIYHFLYGRGIAVSQIPNFTMWSTAQIRTLAQFKYWAVHLVSAVMDTVFRDKEADGFVQKAIYFMRENVEEDISREDVAAYVKLNPAYLSRLFKKETDRNLIDYLIETKVNRAKHLLDTTDMTVSAIAQQVGYSNFSHFTRTFKKHTGVNPQEYRKQS</sequence>
<evidence type="ECO:0000256" key="4">
    <source>
        <dbReference type="PROSITE-ProRule" id="PRU00169"/>
    </source>
</evidence>
<evidence type="ECO:0000259" key="5">
    <source>
        <dbReference type="PROSITE" id="PS01124"/>
    </source>
</evidence>
<evidence type="ECO:0000313" key="8">
    <source>
        <dbReference type="Proteomes" id="UP000673394"/>
    </source>
</evidence>
<dbReference type="PROSITE" id="PS00041">
    <property type="entry name" value="HTH_ARAC_FAMILY_1"/>
    <property type="match status" value="1"/>
</dbReference>
<evidence type="ECO:0000256" key="1">
    <source>
        <dbReference type="ARBA" id="ARBA00023015"/>
    </source>
</evidence>
<dbReference type="EMBL" id="JAGKSP010000002">
    <property type="protein sequence ID" value="MBP3962442.1"/>
    <property type="molecule type" value="Genomic_DNA"/>
</dbReference>
<dbReference type="InterPro" id="IPR020449">
    <property type="entry name" value="Tscrpt_reg_AraC-type_HTH"/>
</dbReference>
<dbReference type="PROSITE" id="PS50110">
    <property type="entry name" value="RESPONSE_REGULATORY"/>
    <property type="match status" value="1"/>
</dbReference>
<dbReference type="PANTHER" id="PTHR43280">
    <property type="entry name" value="ARAC-FAMILY TRANSCRIPTIONAL REGULATOR"/>
    <property type="match status" value="1"/>
</dbReference>
<name>A0ABS5C9W0_9BACL</name>
<dbReference type="Proteomes" id="UP000673394">
    <property type="component" value="Unassembled WGS sequence"/>
</dbReference>
<dbReference type="InterPro" id="IPR009057">
    <property type="entry name" value="Homeodomain-like_sf"/>
</dbReference>
<evidence type="ECO:0000256" key="3">
    <source>
        <dbReference type="ARBA" id="ARBA00023163"/>
    </source>
</evidence>
<organism evidence="7 8">
    <name type="scientific">Paenibacillus lignilyticus</name>
    <dbReference type="NCBI Taxonomy" id="1172615"/>
    <lineage>
        <taxon>Bacteria</taxon>
        <taxon>Bacillati</taxon>
        <taxon>Bacillota</taxon>
        <taxon>Bacilli</taxon>
        <taxon>Bacillales</taxon>
        <taxon>Paenibacillaceae</taxon>
        <taxon>Paenibacillus</taxon>
    </lineage>
</organism>
<dbReference type="Gene3D" id="3.40.50.2300">
    <property type="match status" value="1"/>
</dbReference>
<comment type="caution">
    <text evidence="7">The sequence shown here is derived from an EMBL/GenBank/DDBJ whole genome shotgun (WGS) entry which is preliminary data.</text>
</comment>
<accession>A0ABS5C9W0</accession>
<dbReference type="PROSITE" id="PS01124">
    <property type="entry name" value="HTH_ARAC_FAMILY_2"/>
    <property type="match status" value="1"/>
</dbReference>
<dbReference type="SUPFAM" id="SSF46689">
    <property type="entry name" value="Homeodomain-like"/>
    <property type="match status" value="2"/>
</dbReference>
<keyword evidence="2" id="KW-0238">DNA-binding</keyword>
<gene>
    <name evidence="7" type="ORF">I8J30_06955</name>
</gene>
<evidence type="ECO:0000259" key="6">
    <source>
        <dbReference type="PROSITE" id="PS50110"/>
    </source>
</evidence>
<dbReference type="PANTHER" id="PTHR43280:SF2">
    <property type="entry name" value="HTH-TYPE TRANSCRIPTIONAL REGULATOR EXSA"/>
    <property type="match status" value="1"/>
</dbReference>
<keyword evidence="3" id="KW-0804">Transcription</keyword>
<keyword evidence="1" id="KW-0805">Transcription regulation</keyword>
<evidence type="ECO:0000256" key="2">
    <source>
        <dbReference type="ARBA" id="ARBA00023125"/>
    </source>
</evidence>
<keyword evidence="4" id="KW-0597">Phosphoprotein</keyword>
<dbReference type="InterPro" id="IPR011006">
    <property type="entry name" value="CheY-like_superfamily"/>
</dbReference>
<reference evidence="7 8" key="1">
    <citation type="submission" date="2021-04" db="EMBL/GenBank/DDBJ databases">
        <title>Paenibacillus sp. DLE-14 whole genome sequence.</title>
        <authorList>
            <person name="Ham Y.J."/>
        </authorList>
    </citation>
    <scope>NUCLEOTIDE SEQUENCE [LARGE SCALE GENOMIC DNA]</scope>
    <source>
        <strain evidence="7 8">DLE-14</strain>
    </source>
</reference>
<dbReference type="Gene3D" id="1.10.10.60">
    <property type="entry name" value="Homeodomain-like"/>
    <property type="match status" value="2"/>
</dbReference>
<dbReference type="PRINTS" id="PR00032">
    <property type="entry name" value="HTHARAC"/>
</dbReference>
<dbReference type="Pfam" id="PF00072">
    <property type="entry name" value="Response_reg"/>
    <property type="match status" value="1"/>
</dbReference>